<dbReference type="SMART" id="SM00220">
    <property type="entry name" value="S_TKc"/>
    <property type="match status" value="1"/>
</dbReference>
<dbReference type="PROSITE" id="PS00107">
    <property type="entry name" value="PROTEIN_KINASE_ATP"/>
    <property type="match status" value="1"/>
</dbReference>
<keyword evidence="3" id="KW-0808">Transferase</keyword>
<dbReference type="PROSITE" id="PS00108">
    <property type="entry name" value="PROTEIN_KINASE_ST"/>
    <property type="match status" value="1"/>
</dbReference>
<dbReference type="InterPro" id="IPR008271">
    <property type="entry name" value="Ser/Thr_kinase_AS"/>
</dbReference>
<keyword evidence="6 7" id="KW-0067">ATP-binding</keyword>
<reference evidence="11" key="1">
    <citation type="submission" date="2020-11" db="EMBL/GenBank/DDBJ databases">
        <title>Nocardioides cynanchi sp. nov., isolated from soil of rhizosphere of Cynanchum wilfordii.</title>
        <authorList>
            <person name="Lee J.-S."/>
            <person name="Suh M.K."/>
            <person name="Kim J.-S."/>
        </authorList>
    </citation>
    <scope>NUCLEOTIDE SEQUENCE</scope>
    <source>
        <strain evidence="11">KCTC 19276</strain>
    </source>
</reference>
<dbReference type="Gene3D" id="1.10.510.10">
    <property type="entry name" value="Transferase(Phosphotransferase) domain 1"/>
    <property type="match status" value="1"/>
</dbReference>
<feature type="binding site" evidence="7">
    <location>
        <position position="39"/>
    </location>
    <ligand>
        <name>ATP</name>
        <dbReference type="ChEBI" id="CHEBI:30616"/>
    </ligand>
</feature>
<protein>
    <recommendedName>
        <fullName evidence="1">non-specific serine/threonine protein kinase</fullName>
        <ecNumber evidence="1">2.7.11.1</ecNumber>
    </recommendedName>
</protein>
<feature type="transmembrane region" description="Helical" evidence="9">
    <location>
        <begin position="325"/>
        <end position="346"/>
    </location>
</feature>
<keyword evidence="2 11" id="KW-0723">Serine/threonine-protein kinase</keyword>
<comment type="caution">
    <text evidence="11">The sequence shown here is derived from an EMBL/GenBank/DDBJ whole genome shotgun (WGS) entry which is preliminary data.</text>
</comment>
<keyword evidence="9" id="KW-0812">Transmembrane</keyword>
<evidence type="ECO:0000313" key="12">
    <source>
        <dbReference type="Proteomes" id="UP000660668"/>
    </source>
</evidence>
<feature type="domain" description="Protein kinase" evidence="10">
    <location>
        <begin position="10"/>
        <end position="276"/>
    </location>
</feature>
<evidence type="ECO:0000256" key="4">
    <source>
        <dbReference type="ARBA" id="ARBA00022741"/>
    </source>
</evidence>
<dbReference type="CDD" id="cd14014">
    <property type="entry name" value="STKc_PknB_like"/>
    <property type="match status" value="1"/>
</dbReference>
<dbReference type="InterPro" id="IPR017441">
    <property type="entry name" value="Protein_kinase_ATP_BS"/>
</dbReference>
<dbReference type="PANTHER" id="PTHR43289">
    <property type="entry name" value="MITOGEN-ACTIVATED PROTEIN KINASE KINASE KINASE 20-RELATED"/>
    <property type="match status" value="1"/>
</dbReference>
<sequence length="496" mass="53451">MSLPTRIGRYAVRRRIGSGGFATVWLGYDESLDSPVAIKVLADNWSDDHHVKQRFVDEGRFLRKVESPHVVPVYDAGELEDGRPYLVMGYADQGTLADRLETGGLPREEALEVVRQVGLGLSALHQRGVVHRDIKPGNVLFRTVESAADSDHVEVRAMVADLGLGKTVDMSSRLTMIAGTPTFVAPEQAQGEHIDARADQYSLAALTYLLLTGRPPHQHTTLAAAANPGPPEPMSTPEWPIAPAVEDVVRRGLAPDRDDRWPSVAEYSSALARAALSSAPGTEGRPRVLALDPERTQPGARPSPLTKQPPLAEPTLPAPGRLRSFVLAFAAVVLLAGGAFGGYAAWQSVDHTTTLTDSRDTLTVTVPDDWDRATATDGWQPPGSDETYQALSVGSTSDWERGGGEGVFVGVLPGNKLPANLPGHPECNASEGTIDDERDGERSMTEFFTGCALERKQVTVERVVKVAANRLLWVQVRADTRRAAVEVLDSVVTHGL</sequence>
<evidence type="ECO:0000259" key="10">
    <source>
        <dbReference type="PROSITE" id="PS50011"/>
    </source>
</evidence>
<keyword evidence="9" id="KW-1133">Transmembrane helix</keyword>
<proteinExistence type="predicted"/>
<dbReference type="EC" id="2.7.11.1" evidence="1"/>
<dbReference type="Pfam" id="PF00069">
    <property type="entry name" value="Pkinase"/>
    <property type="match status" value="1"/>
</dbReference>
<evidence type="ECO:0000313" key="11">
    <source>
        <dbReference type="EMBL" id="MBF4770126.1"/>
    </source>
</evidence>
<dbReference type="Gene3D" id="3.30.200.20">
    <property type="entry name" value="Phosphorylase Kinase, domain 1"/>
    <property type="match status" value="1"/>
</dbReference>
<keyword evidence="4 7" id="KW-0547">Nucleotide-binding</keyword>
<dbReference type="PROSITE" id="PS50011">
    <property type="entry name" value="PROTEIN_KINASE_DOM"/>
    <property type="match status" value="1"/>
</dbReference>
<organism evidence="11 12">
    <name type="scientific">Nocardioides agariphilus</name>
    <dbReference type="NCBI Taxonomy" id="433664"/>
    <lineage>
        <taxon>Bacteria</taxon>
        <taxon>Bacillati</taxon>
        <taxon>Actinomycetota</taxon>
        <taxon>Actinomycetes</taxon>
        <taxon>Propionibacteriales</taxon>
        <taxon>Nocardioidaceae</taxon>
        <taxon>Nocardioides</taxon>
    </lineage>
</organism>
<name>A0A930YIV8_9ACTN</name>
<evidence type="ECO:0000256" key="1">
    <source>
        <dbReference type="ARBA" id="ARBA00012513"/>
    </source>
</evidence>
<dbReference type="Proteomes" id="UP000660668">
    <property type="component" value="Unassembled WGS sequence"/>
</dbReference>
<gene>
    <name evidence="11" type="ORF">ISU10_20320</name>
</gene>
<evidence type="ECO:0000256" key="7">
    <source>
        <dbReference type="PROSITE-ProRule" id="PRU10141"/>
    </source>
</evidence>
<keyword evidence="12" id="KW-1185">Reference proteome</keyword>
<evidence type="ECO:0000256" key="8">
    <source>
        <dbReference type="SAM" id="MobiDB-lite"/>
    </source>
</evidence>
<evidence type="ECO:0000256" key="2">
    <source>
        <dbReference type="ARBA" id="ARBA00022527"/>
    </source>
</evidence>
<evidence type="ECO:0000256" key="6">
    <source>
        <dbReference type="ARBA" id="ARBA00022840"/>
    </source>
</evidence>
<evidence type="ECO:0000256" key="3">
    <source>
        <dbReference type="ARBA" id="ARBA00022679"/>
    </source>
</evidence>
<evidence type="ECO:0000256" key="5">
    <source>
        <dbReference type="ARBA" id="ARBA00022777"/>
    </source>
</evidence>
<dbReference type="AlphaFoldDB" id="A0A930YIV8"/>
<dbReference type="PANTHER" id="PTHR43289:SF6">
    <property type="entry name" value="SERINE_THREONINE-PROTEIN KINASE NEKL-3"/>
    <property type="match status" value="1"/>
</dbReference>
<dbReference type="GO" id="GO:0004674">
    <property type="term" value="F:protein serine/threonine kinase activity"/>
    <property type="evidence" value="ECO:0007669"/>
    <property type="project" value="UniProtKB-KW"/>
</dbReference>
<feature type="region of interest" description="Disordered" evidence="8">
    <location>
        <begin position="293"/>
        <end position="316"/>
    </location>
</feature>
<dbReference type="RefSeq" id="WP_194698268.1">
    <property type="nucleotide sequence ID" value="NZ_JADKPO010000039.1"/>
</dbReference>
<dbReference type="SUPFAM" id="SSF56112">
    <property type="entry name" value="Protein kinase-like (PK-like)"/>
    <property type="match status" value="1"/>
</dbReference>
<keyword evidence="5 11" id="KW-0418">Kinase</keyword>
<dbReference type="InterPro" id="IPR000719">
    <property type="entry name" value="Prot_kinase_dom"/>
</dbReference>
<keyword evidence="9" id="KW-0472">Membrane</keyword>
<evidence type="ECO:0000256" key="9">
    <source>
        <dbReference type="SAM" id="Phobius"/>
    </source>
</evidence>
<dbReference type="GO" id="GO:0005524">
    <property type="term" value="F:ATP binding"/>
    <property type="evidence" value="ECO:0007669"/>
    <property type="project" value="UniProtKB-UniRule"/>
</dbReference>
<dbReference type="InterPro" id="IPR011009">
    <property type="entry name" value="Kinase-like_dom_sf"/>
</dbReference>
<accession>A0A930YIV8</accession>
<dbReference type="EMBL" id="JADKPO010000039">
    <property type="protein sequence ID" value="MBF4770126.1"/>
    <property type="molecule type" value="Genomic_DNA"/>
</dbReference>